<feature type="transmembrane region" description="Helical" evidence="7">
    <location>
        <begin position="220"/>
        <end position="238"/>
    </location>
</feature>
<dbReference type="GO" id="GO:0016020">
    <property type="term" value="C:membrane"/>
    <property type="evidence" value="ECO:0007669"/>
    <property type="project" value="UniProtKB-SubCell"/>
</dbReference>
<keyword evidence="2 7" id="KW-0812">Transmembrane</keyword>
<proteinExistence type="inferred from homology"/>
<sequence>MPLYSDPPPLRSFSNDKPTLLVCWWITIFCTVIILLRVTGRFVRTERLFTEDRVAALALIPLFMRMGCVHFILLYGTNNAQLADADLSDEDLHRKSIASGLVLLSRILYAATLWILKNAILEFFRRLNVSWERSYEVTLLLIRCTLLATFIAVVISDLAECRPFSHYWQVLPDPGGQCRQGYAQLLTMAVCNVLTDLLLVFFPIPLIIRSQMTTKRKVQLVLLFSLSLGVVGVTIYRVPHIIEDNGSQQSRSLYASVELLFATAASNALVLGSFVRDRGVKKNKFKYDSVAAGSMERSSGSGSRRPTMNRHWGSDEDLVRDVGFGVKPDLRENPTSPMTSGFYTPAPLAKFHDDMNQWQFPKHGQRDSAIKSDDYLMPGDQVPSPGHNMAFTPRRVSFFDYGGLLDDHDGSTRRGSNLSNGPTAVNNVPAPSIPASASGLRRGSQALLQDLGGFLSPLSPLGQRPVRPKAKSATELQPLQQTAPNEAEPPPPARSAAAVAPKEPVLMDLGGLLYDPNDKRDDAIT</sequence>
<feature type="domain" description="Rhodopsin" evidence="8">
    <location>
        <begin position="36"/>
        <end position="246"/>
    </location>
</feature>
<feature type="transmembrane region" description="Helical" evidence="7">
    <location>
        <begin position="182"/>
        <end position="208"/>
    </location>
</feature>
<reference evidence="9" key="1">
    <citation type="journal article" date="2023" name="Mol. Phylogenet. Evol.">
        <title>Genome-scale phylogeny and comparative genomics of the fungal order Sordariales.</title>
        <authorList>
            <person name="Hensen N."/>
            <person name="Bonometti L."/>
            <person name="Westerberg I."/>
            <person name="Brannstrom I.O."/>
            <person name="Guillou S."/>
            <person name="Cros-Aarteil S."/>
            <person name="Calhoun S."/>
            <person name="Haridas S."/>
            <person name="Kuo A."/>
            <person name="Mondo S."/>
            <person name="Pangilinan J."/>
            <person name="Riley R."/>
            <person name="LaButti K."/>
            <person name="Andreopoulos B."/>
            <person name="Lipzen A."/>
            <person name="Chen C."/>
            <person name="Yan M."/>
            <person name="Daum C."/>
            <person name="Ng V."/>
            <person name="Clum A."/>
            <person name="Steindorff A."/>
            <person name="Ohm R.A."/>
            <person name="Martin F."/>
            <person name="Silar P."/>
            <person name="Natvig D.O."/>
            <person name="Lalanne C."/>
            <person name="Gautier V."/>
            <person name="Ament-Velasquez S.L."/>
            <person name="Kruys A."/>
            <person name="Hutchinson M.I."/>
            <person name="Powell A.J."/>
            <person name="Barry K."/>
            <person name="Miller A.N."/>
            <person name="Grigoriev I.V."/>
            <person name="Debuchy R."/>
            <person name="Gladieux P."/>
            <person name="Hiltunen Thoren M."/>
            <person name="Johannesson H."/>
        </authorList>
    </citation>
    <scope>NUCLEOTIDE SEQUENCE</scope>
    <source>
        <strain evidence="9">CBS 118394</strain>
    </source>
</reference>
<evidence type="ECO:0000313" key="10">
    <source>
        <dbReference type="Proteomes" id="UP001283341"/>
    </source>
</evidence>
<accession>A0AAE0I497</accession>
<dbReference type="Pfam" id="PF20684">
    <property type="entry name" value="Fung_rhodopsin"/>
    <property type="match status" value="1"/>
</dbReference>
<feature type="transmembrane region" description="Helical" evidence="7">
    <location>
        <begin position="253"/>
        <end position="275"/>
    </location>
</feature>
<keyword evidence="10" id="KW-1185">Reference proteome</keyword>
<dbReference type="PANTHER" id="PTHR33048:SF19">
    <property type="entry name" value="MEMBRANE PROTEIN PTH11-LIKE, PUTATIVE (AFU_ORTHOLOGUE AFUA_1G14080)-RELATED"/>
    <property type="match status" value="1"/>
</dbReference>
<feature type="transmembrane region" description="Helical" evidence="7">
    <location>
        <begin position="96"/>
        <end position="116"/>
    </location>
</feature>
<keyword evidence="4 7" id="KW-0472">Membrane</keyword>
<keyword evidence="3 7" id="KW-1133">Transmembrane helix</keyword>
<dbReference type="PANTHER" id="PTHR33048">
    <property type="entry name" value="PTH11-LIKE INTEGRAL MEMBRANE PROTEIN (AFU_ORTHOLOGUE AFUA_5G11245)"/>
    <property type="match status" value="1"/>
</dbReference>
<evidence type="ECO:0000256" key="4">
    <source>
        <dbReference type="ARBA" id="ARBA00023136"/>
    </source>
</evidence>
<comment type="subcellular location">
    <subcellularLocation>
        <location evidence="1">Membrane</location>
        <topology evidence="1">Multi-pass membrane protein</topology>
    </subcellularLocation>
</comment>
<feature type="transmembrane region" description="Helical" evidence="7">
    <location>
        <begin position="20"/>
        <end position="43"/>
    </location>
</feature>
<evidence type="ECO:0000256" key="3">
    <source>
        <dbReference type="ARBA" id="ARBA00022989"/>
    </source>
</evidence>
<dbReference type="Proteomes" id="UP001283341">
    <property type="component" value="Unassembled WGS sequence"/>
</dbReference>
<evidence type="ECO:0000313" key="9">
    <source>
        <dbReference type="EMBL" id="KAK3318323.1"/>
    </source>
</evidence>
<dbReference type="InterPro" id="IPR049326">
    <property type="entry name" value="Rhodopsin_dom_fungi"/>
</dbReference>
<feature type="region of interest" description="Disordered" evidence="6">
    <location>
        <begin position="410"/>
        <end position="439"/>
    </location>
</feature>
<feature type="region of interest" description="Disordered" evidence="6">
    <location>
        <begin position="456"/>
        <end position="502"/>
    </location>
</feature>
<comment type="similarity">
    <text evidence="5">Belongs to the SAT4 family.</text>
</comment>
<dbReference type="AlphaFoldDB" id="A0AAE0I497"/>
<name>A0AAE0I497_9PEZI</name>
<dbReference type="InterPro" id="IPR052337">
    <property type="entry name" value="SAT4-like"/>
</dbReference>
<evidence type="ECO:0000256" key="6">
    <source>
        <dbReference type="SAM" id="MobiDB-lite"/>
    </source>
</evidence>
<feature type="compositionally biased region" description="Polar residues" evidence="6">
    <location>
        <begin position="413"/>
        <end position="426"/>
    </location>
</feature>
<feature type="transmembrane region" description="Helical" evidence="7">
    <location>
        <begin position="137"/>
        <end position="155"/>
    </location>
</feature>
<feature type="transmembrane region" description="Helical" evidence="7">
    <location>
        <begin position="55"/>
        <end position="76"/>
    </location>
</feature>
<evidence type="ECO:0000256" key="2">
    <source>
        <dbReference type="ARBA" id="ARBA00022692"/>
    </source>
</evidence>
<gene>
    <name evidence="9" type="ORF">B0H66DRAFT_602918</name>
</gene>
<comment type="caution">
    <text evidence="9">The sequence shown here is derived from an EMBL/GenBank/DDBJ whole genome shotgun (WGS) entry which is preliminary data.</text>
</comment>
<organism evidence="9 10">
    <name type="scientific">Apodospora peruviana</name>
    <dbReference type="NCBI Taxonomy" id="516989"/>
    <lineage>
        <taxon>Eukaryota</taxon>
        <taxon>Fungi</taxon>
        <taxon>Dikarya</taxon>
        <taxon>Ascomycota</taxon>
        <taxon>Pezizomycotina</taxon>
        <taxon>Sordariomycetes</taxon>
        <taxon>Sordariomycetidae</taxon>
        <taxon>Sordariales</taxon>
        <taxon>Lasiosphaeriaceae</taxon>
        <taxon>Apodospora</taxon>
    </lineage>
</organism>
<dbReference type="EMBL" id="JAUEDM010000004">
    <property type="protein sequence ID" value="KAK3318323.1"/>
    <property type="molecule type" value="Genomic_DNA"/>
</dbReference>
<evidence type="ECO:0000256" key="7">
    <source>
        <dbReference type="SAM" id="Phobius"/>
    </source>
</evidence>
<reference evidence="9" key="2">
    <citation type="submission" date="2023-06" db="EMBL/GenBank/DDBJ databases">
        <authorList>
            <consortium name="Lawrence Berkeley National Laboratory"/>
            <person name="Haridas S."/>
            <person name="Hensen N."/>
            <person name="Bonometti L."/>
            <person name="Westerberg I."/>
            <person name="Brannstrom I.O."/>
            <person name="Guillou S."/>
            <person name="Cros-Aarteil S."/>
            <person name="Calhoun S."/>
            <person name="Kuo A."/>
            <person name="Mondo S."/>
            <person name="Pangilinan J."/>
            <person name="Riley R."/>
            <person name="Labutti K."/>
            <person name="Andreopoulos B."/>
            <person name="Lipzen A."/>
            <person name="Chen C."/>
            <person name="Yanf M."/>
            <person name="Daum C."/>
            <person name="Ng V."/>
            <person name="Clum A."/>
            <person name="Steindorff A."/>
            <person name="Ohm R."/>
            <person name="Martin F."/>
            <person name="Silar P."/>
            <person name="Natvig D."/>
            <person name="Lalanne C."/>
            <person name="Gautier V."/>
            <person name="Ament-Velasquez S.L."/>
            <person name="Kruys A."/>
            <person name="Hutchinson M.I."/>
            <person name="Powell A.J."/>
            <person name="Barry K."/>
            <person name="Miller A.N."/>
            <person name="Grigoriev I.V."/>
            <person name="Debuchy R."/>
            <person name="Gladieux P."/>
            <person name="Thoren M.H."/>
            <person name="Johannesson H."/>
        </authorList>
    </citation>
    <scope>NUCLEOTIDE SEQUENCE</scope>
    <source>
        <strain evidence="9">CBS 118394</strain>
    </source>
</reference>
<evidence type="ECO:0000256" key="5">
    <source>
        <dbReference type="ARBA" id="ARBA00038359"/>
    </source>
</evidence>
<evidence type="ECO:0000259" key="8">
    <source>
        <dbReference type="Pfam" id="PF20684"/>
    </source>
</evidence>
<protein>
    <recommendedName>
        <fullName evidence="8">Rhodopsin domain-containing protein</fullName>
    </recommendedName>
</protein>
<evidence type="ECO:0000256" key="1">
    <source>
        <dbReference type="ARBA" id="ARBA00004141"/>
    </source>
</evidence>